<dbReference type="OrthoDB" id="9776369at2"/>
<dbReference type="Gene3D" id="3.40.50.12020">
    <property type="entry name" value="Uncharacterised protein family UPF0261, NN domain"/>
    <property type="match status" value="1"/>
</dbReference>
<comment type="caution">
    <text evidence="3">The sequence shown here is derived from an EMBL/GenBank/DDBJ whole genome shotgun (WGS) entry which is preliminary data.</text>
</comment>
<dbReference type="PANTHER" id="PTHR31862">
    <property type="entry name" value="UPF0261 DOMAIN PROTEIN (AFU_ORTHOLOGUE AFUA_1G10120)"/>
    <property type="match status" value="1"/>
</dbReference>
<evidence type="ECO:0000259" key="1">
    <source>
        <dbReference type="Pfam" id="PF06792"/>
    </source>
</evidence>
<dbReference type="Pfam" id="PF23189">
    <property type="entry name" value="UPF0261_C"/>
    <property type="match status" value="1"/>
</dbReference>
<dbReference type="RefSeq" id="WP_100369405.1">
    <property type="nucleotide sequence ID" value="NZ_PGTY01000004.1"/>
</dbReference>
<proteinExistence type="predicted"/>
<dbReference type="Pfam" id="PF06792">
    <property type="entry name" value="UPF0261"/>
    <property type="match status" value="1"/>
</dbReference>
<evidence type="ECO:0000259" key="2">
    <source>
        <dbReference type="Pfam" id="PF23189"/>
    </source>
</evidence>
<dbReference type="AlphaFoldDB" id="A0A2M8W0F0"/>
<feature type="domain" description="UPF0261" evidence="2">
    <location>
        <begin position="163"/>
        <end position="371"/>
    </location>
</feature>
<protein>
    <submittedName>
        <fullName evidence="3">Uncharacterized protein (UPF0261 family)</fullName>
    </submittedName>
</protein>
<evidence type="ECO:0000313" key="3">
    <source>
        <dbReference type="EMBL" id="PJI84401.1"/>
    </source>
</evidence>
<organism evidence="3 4">
    <name type="scientific">Yoonia maricola</name>
    <dbReference type="NCBI Taxonomy" id="420999"/>
    <lineage>
        <taxon>Bacteria</taxon>
        <taxon>Pseudomonadati</taxon>
        <taxon>Pseudomonadota</taxon>
        <taxon>Alphaproteobacteria</taxon>
        <taxon>Rhodobacterales</taxon>
        <taxon>Paracoccaceae</taxon>
        <taxon>Yoonia</taxon>
    </lineage>
</organism>
<dbReference type="InterPro" id="IPR051353">
    <property type="entry name" value="Tobamovirus_resist_UPF0261"/>
</dbReference>
<dbReference type="CDD" id="cd15488">
    <property type="entry name" value="Tm-1-like"/>
    <property type="match status" value="1"/>
</dbReference>
<name>A0A2M8W0F0_9RHOB</name>
<dbReference type="Gene3D" id="3.40.50.12030">
    <property type="entry name" value="Uncharacterised protein family UPF0261, NC domain"/>
    <property type="match status" value="1"/>
</dbReference>
<sequence length="374" mass="39296">MSVLLLATYDTKQEEADYLILGLKAQGVPVEQCDISLKAGGEHWSPAAKVAGMKAATERAIAEINSAPQSGRRMVVAIGGGTGGQIAVNVLRSLPLAMPKVLVTTLPFDPRYVIADSSIVLVPTIADLCGLNATTRAALDRAAAITGGLYHATLPTGPASLTPSVGVTSLGVTGPGTDALCDRLRADGDEVTVFHANGFGGAAFTRWAQNGAFKSVVDYTPHELTRCYIAGVNADMPGRFTAMGNIPRVILPGGVNFIGMGQADLMPEVYRTRPHYSHSPLFTHVQCTTEEIVKCANILGEAISQATAPVRVLIPMGGFSSEDKPHGAIESPALREAFRDTITQYIDAICLDGHINDTATAMATVDALRAITKD</sequence>
<keyword evidence="4" id="KW-1185">Reference proteome</keyword>
<dbReference type="Proteomes" id="UP000228531">
    <property type="component" value="Unassembled WGS sequence"/>
</dbReference>
<evidence type="ECO:0000313" key="4">
    <source>
        <dbReference type="Proteomes" id="UP000228531"/>
    </source>
</evidence>
<feature type="domain" description="UPF0261" evidence="1">
    <location>
        <begin position="53"/>
        <end position="151"/>
    </location>
</feature>
<accession>A0A2M8W0F0</accession>
<dbReference type="InterPro" id="IPR056778">
    <property type="entry name" value="UPF0261_C"/>
</dbReference>
<dbReference type="InterPro" id="IPR044122">
    <property type="entry name" value="UPF0261_N"/>
</dbReference>
<reference evidence="3 4" key="1">
    <citation type="submission" date="2017-11" db="EMBL/GenBank/DDBJ databases">
        <title>Genomic Encyclopedia of Archaeal and Bacterial Type Strains, Phase II (KMG-II): From Individual Species to Whole Genera.</title>
        <authorList>
            <person name="Goeker M."/>
        </authorList>
    </citation>
    <scope>NUCLEOTIDE SEQUENCE [LARGE SCALE GENOMIC DNA]</scope>
    <source>
        <strain evidence="3 4">DSM 29128</strain>
    </source>
</reference>
<dbReference type="EMBL" id="PGTY01000004">
    <property type="protein sequence ID" value="PJI84401.1"/>
    <property type="molecule type" value="Genomic_DNA"/>
</dbReference>
<dbReference type="PANTHER" id="PTHR31862:SF1">
    <property type="entry name" value="UPF0261 DOMAIN PROTEIN (AFU_ORTHOLOGUE AFUA_1G10120)"/>
    <property type="match status" value="1"/>
</dbReference>
<gene>
    <name evidence="3" type="ORF">BC777_3459</name>
</gene>